<protein>
    <recommendedName>
        <fullName evidence="18">Protein kinase domain-containing protein</fullName>
    </recommendedName>
</protein>
<evidence type="ECO:0000256" key="4">
    <source>
        <dbReference type="ARBA" id="ARBA00022692"/>
    </source>
</evidence>
<evidence type="ECO:0000256" key="7">
    <source>
        <dbReference type="ARBA" id="ARBA00022741"/>
    </source>
</evidence>
<feature type="signal peptide" evidence="13">
    <location>
        <begin position="1"/>
        <end position="28"/>
    </location>
</feature>
<reference evidence="17" key="2">
    <citation type="submission" date="2013-12" db="EMBL/GenBank/DDBJ databases">
        <authorList>
            <person name="Yu Y."/>
            <person name="Lee S."/>
            <person name="de Baynast K."/>
            <person name="Wissotski M."/>
            <person name="Liu L."/>
            <person name="Talag J."/>
            <person name="Goicoechea J."/>
            <person name="Angelova A."/>
            <person name="Jetty R."/>
            <person name="Kudrna D."/>
            <person name="Golser W."/>
            <person name="Rivera L."/>
            <person name="Zhang J."/>
            <person name="Wing R."/>
        </authorList>
    </citation>
    <scope>NUCLEOTIDE SEQUENCE</scope>
</reference>
<dbReference type="SUPFAM" id="SSF56112">
    <property type="entry name" value="Protein kinase-like (PK-like)"/>
    <property type="match status" value="1"/>
</dbReference>
<dbReference type="GO" id="GO:0004674">
    <property type="term" value="F:protein serine/threonine kinase activity"/>
    <property type="evidence" value="ECO:0007669"/>
    <property type="project" value="UniProtKB-KW"/>
</dbReference>
<feature type="binding site" evidence="12">
    <location>
        <position position="347"/>
    </location>
    <ligand>
        <name>ATP</name>
        <dbReference type="ChEBI" id="CHEBI:30616"/>
    </ligand>
</feature>
<evidence type="ECO:0000256" key="8">
    <source>
        <dbReference type="ARBA" id="ARBA00022777"/>
    </source>
</evidence>
<keyword evidence="11" id="KW-0472">Membrane</keyword>
<dbReference type="Pfam" id="PF01657">
    <property type="entry name" value="Stress-antifung"/>
    <property type="match status" value="1"/>
</dbReference>
<feature type="domain" description="Gnk2-homologous" evidence="15">
    <location>
        <begin position="28"/>
        <end position="130"/>
    </location>
</feature>
<keyword evidence="6" id="KW-0677">Repeat</keyword>
<dbReference type="PROSITE" id="PS51473">
    <property type="entry name" value="GNK2"/>
    <property type="match status" value="2"/>
</dbReference>
<dbReference type="Gene3D" id="3.30.430.20">
    <property type="entry name" value="Gnk2 domain, C-X8-C-X2-C motif"/>
    <property type="match status" value="2"/>
</dbReference>
<dbReference type="EnsemblPlants" id="LPERR11G13030.2">
    <property type="protein sequence ID" value="LPERR11G13030.2"/>
    <property type="gene ID" value="LPERR11G13030"/>
</dbReference>
<evidence type="ECO:0000256" key="2">
    <source>
        <dbReference type="ARBA" id="ARBA00022527"/>
    </source>
</evidence>
<dbReference type="PANTHER" id="PTHR27002">
    <property type="entry name" value="RECEPTOR-LIKE SERINE/THREONINE-PROTEIN KINASE SD1-8"/>
    <property type="match status" value="1"/>
</dbReference>
<dbReference type="eggNOG" id="ENOG502QWDY">
    <property type="taxonomic scope" value="Eukaryota"/>
</dbReference>
<keyword evidence="4" id="KW-0812">Transmembrane</keyword>
<dbReference type="PROSITE" id="PS50011">
    <property type="entry name" value="PROTEIN_KINASE_DOM"/>
    <property type="match status" value="1"/>
</dbReference>
<sequence length="638" mass="70123">MTNQVSSCATMVVVVVVAGLVLLPLAAGDLLGKVCGGGGYRPGDAYGSNLDMLLNLLHDSIVSMSYPYFQHVGIDTIYAVALCRGDATDSTDCLMCLSAAAHDARTLCRSSMEATVYHDVCFLSYSSSEWDYSYDQWSPHGFRYAELAGAGTTIFTEPSFPGWNPSSDAHGAIAIRRFVLASLEDTARWAALNTSERYATGRFDGHGGVTLYSLAQCTPDLATGDCWDCLQGLLNRMTEVFAGLQGGWCMSVRCGCRYETYPFYGGASTLLNGWPDVAVTTPMDQDNSTHILINKEDIQLMESLKFDLSTLKAATNNFDECNKLGEGGFGVVYKGTLSNGQVIAVKKLSHTSQQGIDELTNEIVLIGKLQHRNLVRLVGVSLEKEKLLDRSNVLDWVKRFKIISETARGLQYLHEESRLRIIHRDLKPTTFFSTLTCHLRFLILAWQSYMEGINHIGYMAPEYAMCGQYSVKSDVFSFGVIVLEIVTGRRSMGSYNYEQPVSPLGVHWSTGTVVDLVDPSLLSNISSSQQCSDRDQMLRCIHIGLLCVQENPADRPKLSSVIEMLRSSSTTPLQSPSRPGFWVHSVDAPPCSSSSGGDPAAASANHVSVTELEARILWNHRDGKYMKTGTYETIEMQM</sequence>
<evidence type="ECO:0000256" key="11">
    <source>
        <dbReference type="ARBA" id="ARBA00023136"/>
    </source>
</evidence>
<evidence type="ECO:0000256" key="1">
    <source>
        <dbReference type="ARBA" id="ARBA00004167"/>
    </source>
</evidence>
<dbReference type="CDD" id="cd23509">
    <property type="entry name" value="Gnk2-like"/>
    <property type="match status" value="2"/>
</dbReference>
<evidence type="ECO:0000313" key="16">
    <source>
        <dbReference type="EnsemblPlants" id="LPERR11G13030.2"/>
    </source>
</evidence>
<comment type="subcellular location">
    <subcellularLocation>
        <location evidence="1">Membrane</location>
        <topology evidence="1">Single-pass membrane protein</topology>
    </subcellularLocation>
</comment>
<keyword evidence="10" id="KW-1133">Transmembrane helix</keyword>
<dbReference type="Gene3D" id="1.10.510.10">
    <property type="entry name" value="Transferase(Phosphotransferase) domain 1"/>
    <property type="match status" value="1"/>
</dbReference>
<keyword evidence="3" id="KW-0808">Transferase</keyword>
<dbReference type="PANTHER" id="PTHR27002:SF1040">
    <property type="entry name" value="OS07G0538400 PROTEIN"/>
    <property type="match status" value="1"/>
</dbReference>
<proteinExistence type="predicted"/>
<evidence type="ECO:0000256" key="10">
    <source>
        <dbReference type="ARBA" id="ARBA00022989"/>
    </source>
</evidence>
<evidence type="ECO:0000313" key="17">
    <source>
        <dbReference type="Proteomes" id="UP000032180"/>
    </source>
</evidence>
<evidence type="ECO:0000256" key="12">
    <source>
        <dbReference type="PROSITE-ProRule" id="PRU10141"/>
    </source>
</evidence>
<organism evidence="16 17">
    <name type="scientific">Leersia perrieri</name>
    <dbReference type="NCBI Taxonomy" id="77586"/>
    <lineage>
        <taxon>Eukaryota</taxon>
        <taxon>Viridiplantae</taxon>
        <taxon>Streptophyta</taxon>
        <taxon>Embryophyta</taxon>
        <taxon>Tracheophyta</taxon>
        <taxon>Spermatophyta</taxon>
        <taxon>Magnoliopsida</taxon>
        <taxon>Liliopsida</taxon>
        <taxon>Poales</taxon>
        <taxon>Poaceae</taxon>
        <taxon>BOP clade</taxon>
        <taxon>Oryzoideae</taxon>
        <taxon>Oryzeae</taxon>
        <taxon>Oryzinae</taxon>
        <taxon>Leersia</taxon>
    </lineage>
</organism>
<dbReference type="AlphaFoldDB" id="A0A0D9XSY4"/>
<dbReference type="STRING" id="77586.A0A0D9XSY4"/>
<evidence type="ECO:0000256" key="13">
    <source>
        <dbReference type="SAM" id="SignalP"/>
    </source>
</evidence>
<feature type="domain" description="Gnk2-homologous" evidence="15">
    <location>
        <begin position="156"/>
        <end position="263"/>
    </location>
</feature>
<evidence type="ECO:0000256" key="6">
    <source>
        <dbReference type="ARBA" id="ARBA00022737"/>
    </source>
</evidence>
<keyword evidence="5 13" id="KW-0732">Signal</keyword>
<dbReference type="PROSITE" id="PS00107">
    <property type="entry name" value="PROTEIN_KINASE_ATP"/>
    <property type="match status" value="1"/>
</dbReference>
<dbReference type="Pfam" id="PF00069">
    <property type="entry name" value="Pkinase"/>
    <property type="match status" value="1"/>
</dbReference>
<dbReference type="GO" id="GO:0005524">
    <property type="term" value="F:ATP binding"/>
    <property type="evidence" value="ECO:0007669"/>
    <property type="project" value="UniProtKB-UniRule"/>
</dbReference>
<evidence type="ECO:0000256" key="5">
    <source>
        <dbReference type="ARBA" id="ARBA00022729"/>
    </source>
</evidence>
<dbReference type="InterPro" id="IPR000719">
    <property type="entry name" value="Prot_kinase_dom"/>
</dbReference>
<dbReference type="InterPro" id="IPR038408">
    <property type="entry name" value="GNK2_sf"/>
</dbReference>
<dbReference type="HOGENOM" id="CLU_000288_35_7_1"/>
<feature type="domain" description="Protein kinase" evidence="14">
    <location>
        <begin position="318"/>
        <end position="581"/>
    </location>
</feature>
<dbReference type="Proteomes" id="UP000032180">
    <property type="component" value="Chromosome 11"/>
</dbReference>
<dbReference type="GO" id="GO:0005886">
    <property type="term" value="C:plasma membrane"/>
    <property type="evidence" value="ECO:0007669"/>
    <property type="project" value="TreeGrafter"/>
</dbReference>
<name>A0A0D9XSY4_9ORYZ</name>
<evidence type="ECO:0000256" key="9">
    <source>
        <dbReference type="ARBA" id="ARBA00022840"/>
    </source>
</evidence>
<dbReference type="InterPro" id="IPR011009">
    <property type="entry name" value="Kinase-like_dom_sf"/>
</dbReference>
<reference evidence="16 17" key="1">
    <citation type="submission" date="2012-08" db="EMBL/GenBank/DDBJ databases">
        <title>Oryza genome evolution.</title>
        <authorList>
            <person name="Wing R.A."/>
        </authorList>
    </citation>
    <scope>NUCLEOTIDE SEQUENCE</scope>
</reference>
<evidence type="ECO:0000259" key="15">
    <source>
        <dbReference type="PROSITE" id="PS51473"/>
    </source>
</evidence>
<evidence type="ECO:0000256" key="3">
    <source>
        <dbReference type="ARBA" id="ARBA00022679"/>
    </source>
</evidence>
<feature type="chain" id="PRO_5002350759" description="Protein kinase domain-containing protein" evidence="13">
    <location>
        <begin position="29"/>
        <end position="638"/>
    </location>
</feature>
<keyword evidence="9 12" id="KW-0067">ATP-binding</keyword>
<dbReference type="InterPro" id="IPR017441">
    <property type="entry name" value="Protein_kinase_ATP_BS"/>
</dbReference>
<evidence type="ECO:0000259" key="14">
    <source>
        <dbReference type="PROSITE" id="PS50011"/>
    </source>
</evidence>
<evidence type="ECO:0008006" key="18">
    <source>
        <dbReference type="Google" id="ProtNLM"/>
    </source>
</evidence>
<dbReference type="FunFam" id="3.30.200.20:FF:000466">
    <property type="entry name" value="Putative LRR receptor-like serine/threonine-protein kinase"/>
    <property type="match status" value="1"/>
</dbReference>
<dbReference type="InterPro" id="IPR002902">
    <property type="entry name" value="GNK2"/>
</dbReference>
<keyword evidence="8" id="KW-0418">Kinase</keyword>
<keyword evidence="7 12" id="KW-0547">Nucleotide-binding</keyword>
<dbReference type="Gene3D" id="3.30.200.20">
    <property type="entry name" value="Phosphorylase Kinase, domain 1"/>
    <property type="match status" value="1"/>
</dbReference>
<keyword evidence="2" id="KW-0723">Serine/threonine-protein kinase</keyword>
<keyword evidence="17" id="KW-1185">Reference proteome</keyword>
<dbReference type="Gramene" id="LPERR11G13030.2">
    <property type="protein sequence ID" value="LPERR11G13030.2"/>
    <property type="gene ID" value="LPERR11G13030"/>
</dbReference>
<accession>A0A0D9XSY4</accession>
<reference evidence="16" key="3">
    <citation type="submission" date="2015-04" db="UniProtKB">
        <authorList>
            <consortium name="EnsemblPlants"/>
        </authorList>
    </citation>
    <scope>IDENTIFICATION</scope>
</reference>